<evidence type="ECO:0000256" key="1">
    <source>
        <dbReference type="SAM" id="SignalP"/>
    </source>
</evidence>
<evidence type="ECO:0000313" key="3">
    <source>
        <dbReference type="Proteomes" id="UP000051952"/>
    </source>
</evidence>
<dbReference type="VEuPathDB" id="TriTrypDB:BSAL_47515"/>
<gene>
    <name evidence="2" type="ORF">BSAL_47515</name>
</gene>
<name>A0A0S4JVQ4_BODSA</name>
<sequence length="289" mass="31008">MAANMLPDCLSSITVSVIGWTFLLLCVTTSQCAQTILPCQGNESNFVGTVVLTSGNEFLLQDCRLPVTFLLATGTINNVAIAVRGGVVLPFMFWGNAFTASNISVLVENVEVPITSPLTNVFMCLLDTALTNVSVIVRNSVFYFSMNPTSYRGLFLSLSQKSSPPNPPMESLMLVIQNTTVHATAMTSCLIVNIDANSVFASDISVLVLNSVVNITLVRDNFFAADESILFFSVIQAANVMFRVSGSVVALGASHKLCYGAITQRGAYPGSASVVIFRTVFQHVNSSYI</sequence>
<feature type="non-terminal residue" evidence="2">
    <location>
        <position position="289"/>
    </location>
</feature>
<organism evidence="2 3">
    <name type="scientific">Bodo saltans</name>
    <name type="common">Flagellated protozoan</name>
    <dbReference type="NCBI Taxonomy" id="75058"/>
    <lineage>
        <taxon>Eukaryota</taxon>
        <taxon>Discoba</taxon>
        <taxon>Euglenozoa</taxon>
        <taxon>Kinetoplastea</taxon>
        <taxon>Metakinetoplastina</taxon>
        <taxon>Eubodonida</taxon>
        <taxon>Bodonidae</taxon>
        <taxon>Bodo</taxon>
    </lineage>
</organism>
<dbReference type="EMBL" id="CYKH01002230">
    <property type="protein sequence ID" value="CUG94304.1"/>
    <property type="molecule type" value="Genomic_DNA"/>
</dbReference>
<protein>
    <recommendedName>
        <fullName evidence="4">Membrane-associated protein</fullName>
    </recommendedName>
</protein>
<proteinExistence type="predicted"/>
<keyword evidence="1" id="KW-0732">Signal</keyword>
<dbReference type="Proteomes" id="UP000051952">
    <property type="component" value="Unassembled WGS sequence"/>
</dbReference>
<keyword evidence="3" id="KW-1185">Reference proteome</keyword>
<evidence type="ECO:0000313" key="2">
    <source>
        <dbReference type="EMBL" id="CUG94304.1"/>
    </source>
</evidence>
<feature type="chain" id="PRO_5006622772" description="Membrane-associated protein" evidence="1">
    <location>
        <begin position="33"/>
        <end position="289"/>
    </location>
</feature>
<accession>A0A0S4JVQ4</accession>
<feature type="signal peptide" evidence="1">
    <location>
        <begin position="1"/>
        <end position="32"/>
    </location>
</feature>
<dbReference type="AlphaFoldDB" id="A0A0S4JVQ4"/>
<reference evidence="3" key="1">
    <citation type="submission" date="2015-09" db="EMBL/GenBank/DDBJ databases">
        <authorList>
            <consortium name="Pathogen Informatics"/>
        </authorList>
    </citation>
    <scope>NUCLEOTIDE SEQUENCE [LARGE SCALE GENOMIC DNA]</scope>
    <source>
        <strain evidence="3">Lake Konstanz</strain>
    </source>
</reference>
<evidence type="ECO:0008006" key="4">
    <source>
        <dbReference type="Google" id="ProtNLM"/>
    </source>
</evidence>